<dbReference type="EMBL" id="BJXB01000017">
    <property type="protein sequence ID" value="GEM48098.1"/>
    <property type="molecule type" value="Genomic_DNA"/>
</dbReference>
<protein>
    <recommendedName>
        <fullName evidence="3">SRPBCC family protein</fullName>
    </recommendedName>
</protein>
<reference evidence="1 2" key="1">
    <citation type="submission" date="2019-07" db="EMBL/GenBank/DDBJ databases">
        <title>Whole genome shotgun sequence of Deinococcus cellulosilyticus NBRC 106333.</title>
        <authorList>
            <person name="Hosoyama A."/>
            <person name="Uohara A."/>
            <person name="Ohji S."/>
            <person name="Ichikawa N."/>
        </authorList>
    </citation>
    <scope>NUCLEOTIDE SEQUENCE [LARGE SCALE GENOMIC DNA]</scope>
    <source>
        <strain evidence="1 2">NBRC 106333</strain>
    </source>
</reference>
<proteinExistence type="predicted"/>
<dbReference type="Gene3D" id="3.30.530.20">
    <property type="match status" value="1"/>
</dbReference>
<gene>
    <name evidence="1" type="ORF">DC3_37330</name>
</gene>
<dbReference type="Proteomes" id="UP000321306">
    <property type="component" value="Unassembled WGS sequence"/>
</dbReference>
<organism evidence="1 2">
    <name type="scientific">Deinococcus cellulosilyticus (strain DSM 18568 / NBRC 106333 / KACC 11606 / 5516J-15)</name>
    <dbReference type="NCBI Taxonomy" id="1223518"/>
    <lineage>
        <taxon>Bacteria</taxon>
        <taxon>Thermotogati</taxon>
        <taxon>Deinococcota</taxon>
        <taxon>Deinococci</taxon>
        <taxon>Deinococcales</taxon>
        <taxon>Deinococcaceae</taxon>
        <taxon>Deinococcus</taxon>
    </lineage>
</organism>
<keyword evidence="2" id="KW-1185">Reference proteome</keyword>
<sequence>MPNPRILRYDGWEMAKIEAAERIKAMSAPQKVYEAFMDFENYSQWWPAGWEFTLIKGGNVGAEVMLVRGRLRLMLTVVDVRPGREIQLLVEGDLHGRATIKFEYQGGQTEINYQMSLQPRSMSLMIFSNVVPYGKGIEKTIRQAVEKLNQQLPARS</sequence>
<dbReference type="InterPro" id="IPR023393">
    <property type="entry name" value="START-like_dom_sf"/>
</dbReference>
<dbReference type="AlphaFoldDB" id="A0A511N6K1"/>
<dbReference type="Pfam" id="PF10604">
    <property type="entry name" value="Polyketide_cyc2"/>
    <property type="match status" value="1"/>
</dbReference>
<name>A0A511N6K1_DEIC1</name>
<evidence type="ECO:0008006" key="3">
    <source>
        <dbReference type="Google" id="ProtNLM"/>
    </source>
</evidence>
<comment type="caution">
    <text evidence="1">The sequence shown here is derived from an EMBL/GenBank/DDBJ whole genome shotgun (WGS) entry which is preliminary data.</text>
</comment>
<dbReference type="OrthoDB" id="191189at2"/>
<accession>A0A511N6K1</accession>
<evidence type="ECO:0000313" key="2">
    <source>
        <dbReference type="Proteomes" id="UP000321306"/>
    </source>
</evidence>
<dbReference type="InterPro" id="IPR019587">
    <property type="entry name" value="Polyketide_cyclase/dehydratase"/>
</dbReference>
<dbReference type="RefSeq" id="WP_146886879.1">
    <property type="nucleotide sequence ID" value="NZ_BJXB01000017.1"/>
</dbReference>
<dbReference type="SUPFAM" id="SSF55961">
    <property type="entry name" value="Bet v1-like"/>
    <property type="match status" value="1"/>
</dbReference>
<evidence type="ECO:0000313" key="1">
    <source>
        <dbReference type="EMBL" id="GEM48098.1"/>
    </source>
</evidence>